<dbReference type="EMBL" id="CP041690">
    <property type="protein sequence ID" value="QEE18857.1"/>
    <property type="molecule type" value="Genomic_DNA"/>
</dbReference>
<keyword evidence="2" id="KW-1185">Reference proteome</keyword>
<protein>
    <submittedName>
        <fullName evidence="1">Uncharacterized protein</fullName>
    </submittedName>
</protein>
<dbReference type="Proteomes" id="UP000321062">
    <property type="component" value="Chromosome"/>
</dbReference>
<proteinExistence type="predicted"/>
<name>A0A5B9DIE1_9HYPH</name>
<dbReference type="RefSeq" id="WP_147654759.1">
    <property type="nucleotide sequence ID" value="NZ_BMFM01000001.1"/>
</dbReference>
<dbReference type="KEGG" id="yti:FNA67_01090"/>
<dbReference type="AlphaFoldDB" id="A0A5B9DIE1"/>
<accession>A0A5B9DIE1</accession>
<evidence type="ECO:0000313" key="1">
    <source>
        <dbReference type="EMBL" id="QEE18857.1"/>
    </source>
</evidence>
<organism evidence="1 2">
    <name type="scientific">Paradevosia tibetensis</name>
    <dbReference type="NCBI Taxonomy" id="1447062"/>
    <lineage>
        <taxon>Bacteria</taxon>
        <taxon>Pseudomonadati</taxon>
        <taxon>Pseudomonadota</taxon>
        <taxon>Alphaproteobacteria</taxon>
        <taxon>Hyphomicrobiales</taxon>
        <taxon>Devosiaceae</taxon>
        <taxon>Paradevosia</taxon>
    </lineage>
</organism>
<reference evidence="1 2" key="1">
    <citation type="journal article" date="2015" name="Int. J. Syst. Evol. Microbiol.">
        <title>Youhaiella tibetensis gen. nov., sp. nov., isolated from subsurface sediment.</title>
        <authorList>
            <person name="Wang Y.X."/>
            <person name="Huang F.Q."/>
            <person name="Nogi Y."/>
            <person name="Pang S.J."/>
            <person name="Wang P.K."/>
            <person name="Lv J."/>
        </authorList>
    </citation>
    <scope>NUCLEOTIDE SEQUENCE [LARGE SCALE GENOMIC DNA]</scope>
    <source>
        <strain evidence="2">fig4</strain>
    </source>
</reference>
<sequence>MDTHPLVYFRVHYDLLADARRTPQTADLQAASPADARERMLARAKAQSQRIHIHKTKVIREDAPC</sequence>
<gene>
    <name evidence="1" type="ORF">FNA67_01090</name>
</gene>
<evidence type="ECO:0000313" key="2">
    <source>
        <dbReference type="Proteomes" id="UP000321062"/>
    </source>
</evidence>